<dbReference type="SUPFAM" id="SSF58104">
    <property type="entry name" value="Methyl-accepting chemotaxis protein (MCP) signaling domain"/>
    <property type="match status" value="1"/>
</dbReference>
<dbReference type="Pfam" id="PF08447">
    <property type="entry name" value="PAS_3"/>
    <property type="match status" value="1"/>
</dbReference>
<dbReference type="PROSITE" id="PS50111">
    <property type="entry name" value="CHEMOTAXIS_TRANSDUC_2"/>
    <property type="match status" value="1"/>
</dbReference>
<dbReference type="InterPro" id="IPR000014">
    <property type="entry name" value="PAS"/>
</dbReference>
<dbReference type="SMART" id="SM00283">
    <property type="entry name" value="MA"/>
    <property type="match status" value="1"/>
</dbReference>
<reference evidence="13 14" key="1">
    <citation type="submission" date="2017-11" db="EMBL/GenBank/DDBJ databases">
        <title>Draft genome sequence of magnetotactic bacterium Magnetospirillum kuznetsovii LBB-42.</title>
        <authorList>
            <person name="Grouzdev D.S."/>
            <person name="Rysina M.S."/>
            <person name="Baslerov R.V."/>
            <person name="Koziaeva V."/>
        </authorList>
    </citation>
    <scope>NUCLEOTIDE SEQUENCE [LARGE SCALE GENOMIC DNA]</scope>
    <source>
        <strain evidence="13 14">LBB-42</strain>
    </source>
</reference>
<sequence>MRVNEPNTDQEIELPEGTILVSKTDLAGCITFVNQAFVDISGFTEEELIGAPHNLVRHPHMPAAAFADLWRTIKAGKPWEGIVKNRAKNGDYYWVRANATPEITDGEITGFISIRSAPTRAQVAAAESLYEKIRNGTARNIKVEEGLVLGTTLAARLARWSSSIAGRLMAIVCVLMGLMGAATWIVLDGMGDSNEALRTVYEDRTVPAGQLADILDRMRENLLNAELLQTEVAIGNAAGVQKRALRIHANRDHIATVWSAYRRNPLADDEKELAEDFEIKRKNYVVNGLDVAIALAEAKDLEGLRRHSANTLHMLFDQVHEVEKDLLILQLRVASEKYEEAKKDYTHHSGLGLAILLAAIALSVALAAFLIRYLRQPIARQELHFNAIAGGDFTYEIPLEPVIEFQRSNAQLRAMKAKLGYAALERQENSRKAEAHLKTEMLNLTVLLEGEVETTVAEISTQADRLKEGASKLLQTAEESRKMAQAMTGAIEITSGNVQTVAGATEELEASSREITARIQSSSDYSEAARRKVDAASASVGTLTEATARIGDVVALIQAIAGQTRMLALNATIEAARAGESGKGFAVVASEVKGLAGQTEDAIGRVNAQAQEIERTTREAVSTVEAVAETIRDIDAIAGQIAESADQQRAATAEIMASAVQAADHTRDVAVNAAAVLSGAEQTGVTARKVSELSTLVNHDIGALQRRLNVILRTSYGGNRRTVERIPVSVEFTATFNGEAFSGHTGDLSVMGALLVVGNAPKMEGALGTITFPGMEPLPSKAILGSPLGIQCQFVKTSKEQKQALADTIESGKARDLPYIAAAQQAAAKIANAMEQAINAGRISLADMFDSDYTPIPESDPLQVMSKHTLLTDQILPDILEAELARDPAVVLCCASDRNGYIATHNKKCAHPQRPGDPVWNMANSRNRRIFDDRTGILASRNLQPYLAQTYARNMGGGAFVLLKEIDCPIMIGERHWGALRYAIKL</sequence>
<evidence type="ECO:0000256" key="8">
    <source>
        <dbReference type="ARBA" id="ARBA00029447"/>
    </source>
</evidence>
<dbReference type="Gene3D" id="6.10.340.10">
    <property type="match status" value="1"/>
</dbReference>
<gene>
    <name evidence="13" type="ORF">CU669_00730</name>
</gene>
<evidence type="ECO:0000259" key="12">
    <source>
        <dbReference type="PROSITE" id="PS50112"/>
    </source>
</evidence>
<evidence type="ECO:0000313" key="14">
    <source>
        <dbReference type="Proteomes" id="UP000251075"/>
    </source>
</evidence>
<dbReference type="PROSITE" id="PS50112">
    <property type="entry name" value="PAS"/>
    <property type="match status" value="1"/>
</dbReference>
<evidence type="ECO:0000256" key="1">
    <source>
        <dbReference type="ARBA" id="ARBA00004429"/>
    </source>
</evidence>
<comment type="similarity">
    <text evidence="8">Belongs to the methyl-accepting chemotaxis (MCP) protein family.</text>
</comment>
<evidence type="ECO:0000256" key="6">
    <source>
        <dbReference type="ARBA" id="ARBA00023136"/>
    </source>
</evidence>
<keyword evidence="5 10" id="KW-1133">Transmembrane helix</keyword>
<comment type="subcellular location">
    <subcellularLocation>
        <location evidence="1">Cell inner membrane</location>
        <topology evidence="1">Multi-pass membrane protein</topology>
    </subcellularLocation>
</comment>
<dbReference type="SUPFAM" id="SSF55785">
    <property type="entry name" value="PYP-like sensor domain (PAS domain)"/>
    <property type="match status" value="1"/>
</dbReference>
<dbReference type="Pfam" id="PF00015">
    <property type="entry name" value="MCPsignal"/>
    <property type="match status" value="1"/>
</dbReference>
<protein>
    <submittedName>
        <fullName evidence="13">Chemotaxis protein</fullName>
    </submittedName>
</protein>
<evidence type="ECO:0000256" key="7">
    <source>
        <dbReference type="ARBA" id="ARBA00023224"/>
    </source>
</evidence>
<dbReference type="InterPro" id="IPR001610">
    <property type="entry name" value="PAC"/>
</dbReference>
<dbReference type="InterPro" id="IPR013655">
    <property type="entry name" value="PAS_fold_3"/>
</dbReference>
<dbReference type="InterPro" id="IPR004089">
    <property type="entry name" value="MCPsignal_dom"/>
</dbReference>
<evidence type="ECO:0000256" key="5">
    <source>
        <dbReference type="ARBA" id="ARBA00022989"/>
    </source>
</evidence>
<organism evidence="13 14">
    <name type="scientific">Paramagnetospirillum kuznetsovii</name>
    <dbReference type="NCBI Taxonomy" id="2053833"/>
    <lineage>
        <taxon>Bacteria</taxon>
        <taxon>Pseudomonadati</taxon>
        <taxon>Pseudomonadota</taxon>
        <taxon>Alphaproteobacteria</taxon>
        <taxon>Rhodospirillales</taxon>
        <taxon>Magnetospirillaceae</taxon>
        <taxon>Paramagnetospirillum</taxon>
    </lineage>
</organism>
<keyword evidence="7 9" id="KW-0807">Transducer</keyword>
<dbReference type="RefSeq" id="WP_112141894.1">
    <property type="nucleotide sequence ID" value="NZ_PGTO01000001.1"/>
</dbReference>
<keyword evidence="14" id="KW-1185">Reference proteome</keyword>
<evidence type="ECO:0000256" key="4">
    <source>
        <dbReference type="ARBA" id="ARBA00022692"/>
    </source>
</evidence>
<dbReference type="GO" id="GO:0006935">
    <property type="term" value="P:chemotaxis"/>
    <property type="evidence" value="ECO:0007669"/>
    <property type="project" value="InterPro"/>
</dbReference>
<dbReference type="SMART" id="SM00086">
    <property type="entry name" value="PAC"/>
    <property type="match status" value="1"/>
</dbReference>
<feature type="transmembrane region" description="Helical" evidence="10">
    <location>
        <begin position="168"/>
        <end position="187"/>
    </location>
</feature>
<keyword evidence="4 10" id="KW-0812">Transmembrane</keyword>
<evidence type="ECO:0000313" key="13">
    <source>
        <dbReference type="EMBL" id="RAU23663.1"/>
    </source>
</evidence>
<dbReference type="Gene3D" id="3.30.450.20">
    <property type="entry name" value="PAS domain"/>
    <property type="match status" value="1"/>
</dbReference>
<dbReference type="Pfam" id="PF02203">
    <property type="entry name" value="TarH"/>
    <property type="match status" value="1"/>
</dbReference>
<dbReference type="NCBIfam" id="TIGR00229">
    <property type="entry name" value="sensory_box"/>
    <property type="match status" value="1"/>
</dbReference>
<keyword evidence="6 10" id="KW-0472">Membrane</keyword>
<dbReference type="PRINTS" id="PR00260">
    <property type="entry name" value="CHEMTRNSDUCR"/>
</dbReference>
<dbReference type="EMBL" id="PGTO01000001">
    <property type="protein sequence ID" value="RAU23663.1"/>
    <property type="molecule type" value="Genomic_DNA"/>
</dbReference>
<feature type="domain" description="PAS" evidence="12">
    <location>
        <begin position="25"/>
        <end position="50"/>
    </location>
</feature>
<dbReference type="AlphaFoldDB" id="A0A364P2V3"/>
<dbReference type="OrthoDB" id="266313at2"/>
<evidence type="ECO:0000256" key="3">
    <source>
        <dbReference type="ARBA" id="ARBA00022519"/>
    </source>
</evidence>
<accession>A0A364P2V3</accession>
<evidence type="ECO:0000259" key="11">
    <source>
        <dbReference type="PROSITE" id="PS50111"/>
    </source>
</evidence>
<name>A0A364P2V3_9PROT</name>
<dbReference type="GO" id="GO:0005886">
    <property type="term" value="C:plasma membrane"/>
    <property type="evidence" value="ECO:0007669"/>
    <property type="project" value="UniProtKB-SubCell"/>
</dbReference>
<dbReference type="Gene3D" id="1.10.287.950">
    <property type="entry name" value="Methyl-accepting chemotaxis protein"/>
    <property type="match status" value="1"/>
</dbReference>
<evidence type="ECO:0000256" key="2">
    <source>
        <dbReference type="ARBA" id="ARBA00022475"/>
    </source>
</evidence>
<keyword evidence="3" id="KW-0997">Cell inner membrane</keyword>
<dbReference type="InterPro" id="IPR004090">
    <property type="entry name" value="Chemotax_Me-accpt_rcpt"/>
</dbReference>
<dbReference type="InterPro" id="IPR003122">
    <property type="entry name" value="Tar_rcpt_lig-bd"/>
</dbReference>
<dbReference type="Proteomes" id="UP000251075">
    <property type="component" value="Unassembled WGS sequence"/>
</dbReference>
<dbReference type="CDD" id="cd00130">
    <property type="entry name" value="PAS"/>
    <property type="match status" value="1"/>
</dbReference>
<dbReference type="PANTHER" id="PTHR32089:SF112">
    <property type="entry name" value="LYSOZYME-LIKE PROTEIN-RELATED"/>
    <property type="match status" value="1"/>
</dbReference>
<feature type="domain" description="Methyl-accepting transducer" evidence="11">
    <location>
        <begin position="462"/>
        <end position="691"/>
    </location>
</feature>
<feature type="transmembrane region" description="Helical" evidence="10">
    <location>
        <begin position="351"/>
        <end position="371"/>
    </location>
</feature>
<evidence type="ECO:0000256" key="10">
    <source>
        <dbReference type="SAM" id="Phobius"/>
    </source>
</evidence>
<dbReference type="GO" id="GO:0004888">
    <property type="term" value="F:transmembrane signaling receptor activity"/>
    <property type="evidence" value="ECO:0007669"/>
    <property type="project" value="InterPro"/>
</dbReference>
<proteinExistence type="inferred from homology"/>
<keyword evidence="2" id="KW-1003">Cell membrane</keyword>
<evidence type="ECO:0000256" key="9">
    <source>
        <dbReference type="PROSITE-ProRule" id="PRU00284"/>
    </source>
</evidence>
<dbReference type="InterPro" id="IPR035965">
    <property type="entry name" value="PAS-like_dom_sf"/>
</dbReference>
<dbReference type="PANTHER" id="PTHR32089">
    <property type="entry name" value="METHYL-ACCEPTING CHEMOTAXIS PROTEIN MCPB"/>
    <property type="match status" value="1"/>
</dbReference>
<dbReference type="GO" id="GO:0007165">
    <property type="term" value="P:signal transduction"/>
    <property type="evidence" value="ECO:0007669"/>
    <property type="project" value="UniProtKB-KW"/>
</dbReference>
<comment type="caution">
    <text evidence="13">The sequence shown here is derived from an EMBL/GenBank/DDBJ whole genome shotgun (WGS) entry which is preliminary data.</text>
</comment>